<accession>A0ACC0WSK7</accession>
<reference evidence="1 2" key="1">
    <citation type="journal article" date="2022" name="bioRxiv">
        <title>The genome of the oomycete Peronosclerospora sorghi, a cosmopolitan pathogen of maize and sorghum, is inflated with dispersed pseudogenes.</title>
        <authorList>
            <person name="Fletcher K."/>
            <person name="Martin F."/>
            <person name="Isakeit T."/>
            <person name="Cavanaugh K."/>
            <person name="Magill C."/>
            <person name="Michelmore R."/>
        </authorList>
    </citation>
    <scope>NUCLEOTIDE SEQUENCE [LARGE SCALE GENOMIC DNA]</scope>
    <source>
        <strain evidence="1">P6</strain>
    </source>
</reference>
<evidence type="ECO:0000313" key="2">
    <source>
        <dbReference type="Proteomes" id="UP001163321"/>
    </source>
</evidence>
<evidence type="ECO:0000313" key="1">
    <source>
        <dbReference type="EMBL" id="KAI9921020.1"/>
    </source>
</evidence>
<keyword evidence="2" id="KW-1185">Reference proteome</keyword>
<dbReference type="Proteomes" id="UP001163321">
    <property type="component" value="Chromosome 1"/>
</dbReference>
<organism evidence="1 2">
    <name type="scientific">Peronosclerospora sorghi</name>
    <dbReference type="NCBI Taxonomy" id="230839"/>
    <lineage>
        <taxon>Eukaryota</taxon>
        <taxon>Sar</taxon>
        <taxon>Stramenopiles</taxon>
        <taxon>Oomycota</taxon>
        <taxon>Peronosporomycetes</taxon>
        <taxon>Peronosporales</taxon>
        <taxon>Peronosporaceae</taxon>
        <taxon>Peronosclerospora</taxon>
    </lineage>
</organism>
<protein>
    <submittedName>
        <fullName evidence="1">Uncharacterized protein</fullName>
    </submittedName>
</protein>
<comment type="caution">
    <text evidence="1">The sequence shown here is derived from an EMBL/GenBank/DDBJ whole genome shotgun (WGS) entry which is preliminary data.</text>
</comment>
<sequence>MKLRNVHLLRGRTMKRACDERVLLNAKLVQLDSDDEALTYWSDCHYKLNLLSALDEDVLVLPHIVYPSSKHPPACPLSSENQNVSKKKVEAVKNRLQRKGALGSPESNVIADADANLAVGRIEKRQVIARGKCIGLFEKYPARYVNVEEVHLAVLTDYFAFGSSADTAAILEYASIAVTRRICAHVSSHLVLILSIAEVRRPWTGRRKSSSSLMLLTPSSTLPYSSRCEHPSALSSASAFPSTRRHSLVPSMAF</sequence>
<name>A0ACC0WSK7_9STRA</name>
<proteinExistence type="predicted"/>
<gene>
    <name evidence="1" type="ORF">PsorP6_002679</name>
</gene>
<dbReference type="EMBL" id="CM047580">
    <property type="protein sequence ID" value="KAI9921020.1"/>
    <property type="molecule type" value="Genomic_DNA"/>
</dbReference>